<sequence length="497" mass="52965">MHDAPPSQVSSVAPAAPLPGQATQADLPTPSSPQPSHMSSSPQPSHMSGSPQPSHMSSSPQPSHMSGLNRAAPPKTGLLSPDTSASLARRFSLPDPSAMTKQQIIEALQSASDIRDKYCGGPARSEEKHAGSSNQPRSQRGHRLLSDDTRVTPTRTDSTLGSDPRLDQNLFTSSTSRASFSPAPARPVGSSSLRSTESNGVTSADSSLRGKLAGMTSLSLLPSKQTHGTESVPGRPSSPSNFRLHQDSHSSAASNRRSSLSPSLPTQRRGSASPSIPDIRGFQPVIGQHQPRRRSLRSDGLPDGLDGQATSISAGSGSGMESFRPRRSSSSDVTPSVPHTRPGDTHATHDGRDASYSDIDTCMSELELTEMLTTSDDFNERRRIRARMRELKSLQQRKGSNTGTPTRPVHSALQSPVPGTGYDDHDARDGSEGNQGHAPYVSVHRGHSALGIDQPSDFSGVSSVTELQRLLAQSESVEERHRLRNAIRDLRQADIGK</sequence>
<keyword evidence="4" id="KW-1185">Reference proteome</keyword>
<evidence type="ECO:0000313" key="3">
    <source>
        <dbReference type="EMBL" id="RUS70350.1"/>
    </source>
</evidence>
<evidence type="ECO:0000256" key="1">
    <source>
        <dbReference type="SAM" id="MobiDB-lite"/>
    </source>
</evidence>
<feature type="domain" description="Smoothelin" evidence="2">
    <location>
        <begin position="357"/>
        <end position="392"/>
    </location>
</feature>
<dbReference type="Proteomes" id="UP000271974">
    <property type="component" value="Unassembled WGS sequence"/>
</dbReference>
<comment type="caution">
    <text evidence="3">The sequence shown here is derived from an EMBL/GenBank/DDBJ whole genome shotgun (WGS) entry which is preliminary data.</text>
</comment>
<feature type="non-terminal residue" evidence="3">
    <location>
        <position position="497"/>
    </location>
</feature>
<feature type="compositionally biased region" description="Polar residues" evidence="1">
    <location>
        <begin position="189"/>
        <end position="206"/>
    </location>
</feature>
<feature type="compositionally biased region" description="Basic and acidic residues" evidence="1">
    <location>
        <begin position="341"/>
        <end position="355"/>
    </location>
</feature>
<feature type="region of interest" description="Disordered" evidence="1">
    <location>
        <begin position="1"/>
        <end position="356"/>
    </location>
</feature>
<gene>
    <name evidence="3" type="ORF">EGW08_021892</name>
</gene>
<dbReference type="Pfam" id="PF12510">
    <property type="entry name" value="Smoothelin"/>
    <property type="match status" value="2"/>
</dbReference>
<feature type="compositionally biased region" description="Low complexity" evidence="1">
    <location>
        <begin position="249"/>
        <end position="265"/>
    </location>
</feature>
<feature type="compositionally biased region" description="Basic and acidic residues" evidence="1">
    <location>
        <begin position="113"/>
        <end position="130"/>
    </location>
</feature>
<name>A0A3S0Z498_ELYCH</name>
<dbReference type="OrthoDB" id="10668893at2759"/>
<evidence type="ECO:0000313" key="4">
    <source>
        <dbReference type="Proteomes" id="UP000271974"/>
    </source>
</evidence>
<dbReference type="AlphaFoldDB" id="A0A3S0Z498"/>
<protein>
    <recommendedName>
        <fullName evidence="2">Smoothelin domain-containing protein</fullName>
    </recommendedName>
</protein>
<feature type="domain" description="Smoothelin" evidence="2">
    <location>
        <begin position="462"/>
        <end position="492"/>
    </location>
</feature>
<reference evidence="3 4" key="1">
    <citation type="submission" date="2019-01" db="EMBL/GenBank/DDBJ databases">
        <title>A draft genome assembly of the solar-powered sea slug Elysia chlorotica.</title>
        <authorList>
            <person name="Cai H."/>
            <person name="Li Q."/>
            <person name="Fang X."/>
            <person name="Li J."/>
            <person name="Curtis N.E."/>
            <person name="Altenburger A."/>
            <person name="Shibata T."/>
            <person name="Feng M."/>
            <person name="Maeda T."/>
            <person name="Schwartz J.A."/>
            <person name="Shigenobu S."/>
            <person name="Lundholm N."/>
            <person name="Nishiyama T."/>
            <person name="Yang H."/>
            <person name="Hasebe M."/>
            <person name="Li S."/>
            <person name="Pierce S.K."/>
            <person name="Wang J."/>
        </authorList>
    </citation>
    <scope>NUCLEOTIDE SEQUENCE [LARGE SCALE GENOMIC DNA]</scope>
    <source>
        <strain evidence="3">EC2010</strain>
        <tissue evidence="3">Whole organism of an adult</tissue>
    </source>
</reference>
<proteinExistence type="predicted"/>
<organism evidence="3 4">
    <name type="scientific">Elysia chlorotica</name>
    <name type="common">Eastern emerald elysia</name>
    <name type="synonym">Sea slug</name>
    <dbReference type="NCBI Taxonomy" id="188477"/>
    <lineage>
        <taxon>Eukaryota</taxon>
        <taxon>Metazoa</taxon>
        <taxon>Spiralia</taxon>
        <taxon>Lophotrochozoa</taxon>
        <taxon>Mollusca</taxon>
        <taxon>Gastropoda</taxon>
        <taxon>Heterobranchia</taxon>
        <taxon>Euthyneura</taxon>
        <taxon>Panpulmonata</taxon>
        <taxon>Sacoglossa</taxon>
        <taxon>Placobranchoidea</taxon>
        <taxon>Plakobranchidae</taxon>
        <taxon>Elysia</taxon>
    </lineage>
</organism>
<dbReference type="InterPro" id="IPR022189">
    <property type="entry name" value="SMTN"/>
</dbReference>
<feature type="compositionally biased region" description="Polar residues" evidence="1">
    <location>
        <begin position="394"/>
        <end position="405"/>
    </location>
</feature>
<evidence type="ECO:0000259" key="2">
    <source>
        <dbReference type="Pfam" id="PF12510"/>
    </source>
</evidence>
<feature type="region of interest" description="Disordered" evidence="1">
    <location>
        <begin position="394"/>
        <end position="422"/>
    </location>
</feature>
<feature type="compositionally biased region" description="Polar residues" evidence="1">
    <location>
        <begin position="216"/>
        <end position="229"/>
    </location>
</feature>
<feature type="compositionally biased region" description="Polar residues" evidence="1">
    <location>
        <begin position="169"/>
        <end position="179"/>
    </location>
</feature>
<feature type="compositionally biased region" description="Polar residues" evidence="1">
    <location>
        <begin position="151"/>
        <end position="161"/>
    </location>
</feature>
<accession>A0A3S0Z498</accession>
<feature type="compositionally biased region" description="Low complexity" evidence="1">
    <location>
        <begin position="34"/>
        <end position="67"/>
    </location>
</feature>
<dbReference type="EMBL" id="RQTK01001430">
    <property type="protein sequence ID" value="RUS70350.1"/>
    <property type="molecule type" value="Genomic_DNA"/>
</dbReference>